<accession>A0A368RX01</accession>
<protein>
    <submittedName>
        <fullName evidence="1">Uncharacterized protein</fullName>
    </submittedName>
</protein>
<reference evidence="1" key="1">
    <citation type="journal article" date="2012" name="Nat. Biotechnol.">
        <title>Reference genome sequence of the model plant Setaria.</title>
        <authorList>
            <person name="Bennetzen J.L."/>
            <person name="Schmutz J."/>
            <person name="Wang H."/>
            <person name="Percifield R."/>
            <person name="Hawkins J."/>
            <person name="Pontaroli A.C."/>
            <person name="Estep M."/>
            <person name="Feng L."/>
            <person name="Vaughn J.N."/>
            <person name="Grimwood J."/>
            <person name="Jenkins J."/>
            <person name="Barry K."/>
            <person name="Lindquist E."/>
            <person name="Hellsten U."/>
            <person name="Deshpande S."/>
            <person name="Wang X."/>
            <person name="Wu X."/>
            <person name="Mitros T."/>
            <person name="Triplett J."/>
            <person name="Yang X."/>
            <person name="Ye C.Y."/>
            <person name="Mauro-Herrera M."/>
            <person name="Wang L."/>
            <person name="Li P."/>
            <person name="Sharma M."/>
            <person name="Sharma R."/>
            <person name="Ronald P.C."/>
            <person name="Panaud O."/>
            <person name="Kellogg E.A."/>
            <person name="Brutnell T.P."/>
            <person name="Doust A.N."/>
            <person name="Tuskan G.A."/>
            <person name="Rokhsar D."/>
            <person name="Devos K.M."/>
        </authorList>
    </citation>
    <scope>NUCLEOTIDE SEQUENCE [LARGE SCALE GENOMIC DNA]</scope>
    <source>
        <strain evidence="1">Yugu1</strain>
    </source>
</reference>
<proteinExistence type="predicted"/>
<dbReference type="AlphaFoldDB" id="A0A368RX01"/>
<dbReference type="EMBL" id="CM003534">
    <property type="protein sequence ID" value="RCV34671.1"/>
    <property type="molecule type" value="Genomic_DNA"/>
</dbReference>
<gene>
    <name evidence="1" type="ORF">SETIT_7G177600v2</name>
</gene>
<organism evidence="1">
    <name type="scientific">Setaria italica</name>
    <name type="common">Foxtail millet</name>
    <name type="synonym">Panicum italicum</name>
    <dbReference type="NCBI Taxonomy" id="4555"/>
    <lineage>
        <taxon>Eukaryota</taxon>
        <taxon>Viridiplantae</taxon>
        <taxon>Streptophyta</taxon>
        <taxon>Embryophyta</taxon>
        <taxon>Tracheophyta</taxon>
        <taxon>Spermatophyta</taxon>
        <taxon>Magnoliopsida</taxon>
        <taxon>Liliopsida</taxon>
        <taxon>Poales</taxon>
        <taxon>Poaceae</taxon>
        <taxon>PACMAD clade</taxon>
        <taxon>Panicoideae</taxon>
        <taxon>Panicodae</taxon>
        <taxon>Paniceae</taxon>
        <taxon>Cenchrinae</taxon>
        <taxon>Setaria</taxon>
    </lineage>
</organism>
<name>A0A368RX01_SETIT</name>
<reference evidence="1" key="2">
    <citation type="submission" date="2015-07" db="EMBL/GenBank/DDBJ databases">
        <authorList>
            <person name="Noorani M."/>
        </authorList>
    </citation>
    <scope>NUCLEOTIDE SEQUENCE</scope>
    <source>
        <strain evidence="1">Yugu1</strain>
    </source>
</reference>
<sequence>MGGFDLQVKERTKELKHLKAAAMRGIKAAGESCKKAWSKVRSSIRR</sequence>
<dbReference type="OrthoDB" id="1591000at2759"/>
<evidence type="ECO:0000313" key="1">
    <source>
        <dbReference type="EMBL" id="RCV34671.1"/>
    </source>
</evidence>